<reference evidence="2" key="1">
    <citation type="submission" date="2022-10" db="EMBL/GenBank/DDBJ databases">
        <title>Gaoshiqiia sediminis gen. nov., sp. nov., isolated from coastal sediment.</title>
        <authorList>
            <person name="Yu W.X."/>
            <person name="Mu D.S."/>
            <person name="Du J.Z."/>
            <person name="Liang Y.Q."/>
        </authorList>
    </citation>
    <scope>NUCLEOTIDE SEQUENCE</scope>
    <source>
        <strain evidence="2">A06</strain>
    </source>
</reference>
<dbReference type="EMBL" id="JAPAAF010000011">
    <property type="protein sequence ID" value="MCW0483073.1"/>
    <property type="molecule type" value="Genomic_DNA"/>
</dbReference>
<keyword evidence="3" id="KW-1185">Reference proteome</keyword>
<dbReference type="InterPro" id="IPR045692">
    <property type="entry name" value="DUF6057"/>
</dbReference>
<keyword evidence="1" id="KW-1133">Transmembrane helix</keyword>
<feature type="transmembrane region" description="Helical" evidence="1">
    <location>
        <begin position="98"/>
        <end position="116"/>
    </location>
</feature>
<dbReference type="Pfam" id="PF19529">
    <property type="entry name" value="DUF6057"/>
    <property type="match status" value="1"/>
</dbReference>
<organism evidence="2 3">
    <name type="scientific">Gaoshiqia sediminis</name>
    <dbReference type="NCBI Taxonomy" id="2986998"/>
    <lineage>
        <taxon>Bacteria</taxon>
        <taxon>Pseudomonadati</taxon>
        <taxon>Bacteroidota</taxon>
        <taxon>Bacteroidia</taxon>
        <taxon>Marinilabiliales</taxon>
        <taxon>Prolixibacteraceae</taxon>
        <taxon>Gaoshiqia</taxon>
    </lineage>
</organism>
<sequence length="598" mass="69676">MKEKRHNASMLITGAFFTALLLYWGLVYPEHLVQKEQMQLFLLSPTYLKEHLIIQGGLVRYLGEFLTQFFLYKWVAAAIVSGILLSLFTATNRVLRKLFGKPHTLLAVIPAVGYHFLLLDDYYYLAGALALSLTTWAVSEIIGIREPKRRLKTTLLTIPFIYWMLGGTYLVFILSVSLAEWILFFKDDSRKMNKQQIVWAIPTLLIVGGIIPLIARNYVILDTLLQSYLSHSYYKFSFILPSPLIWVFLALPLVILLQWAFQSFYPGKSHPVFRYAVTTVLLITIGFGLYYVPDFKEEKEMKYDNLVCRQQWEQIVELARQEPPVGEQGKLALTLALGQTGRLNSQLFQFNPGLHDFFIAYQVQGMAPLMAQEPYFYLGLTNFSQMLCIETIESTPDAAHPVRAMKRYAENCLINGQYDVAARYLRYLRQTLFYRNWANHAMQYLHNDDKILSHPLWGKLKTYRVKDDFYFQFDQPETMLVALLRSNLKNQMAYEFLISRSLLQMDFDEFLKYLPLASQMNYSELPLTYQEALAYVETLLPEIPENLAHYSISEPVRSRLTAYAQTFRQGGHKEPQLMQKLYGDTYWYYVHFRGNDEN</sequence>
<dbReference type="AlphaFoldDB" id="A0AA41Y8U5"/>
<keyword evidence="1" id="KW-0812">Transmembrane</keyword>
<dbReference type="Proteomes" id="UP001163821">
    <property type="component" value="Unassembled WGS sequence"/>
</dbReference>
<feature type="transmembrane region" description="Helical" evidence="1">
    <location>
        <begin position="71"/>
        <end position="91"/>
    </location>
</feature>
<evidence type="ECO:0000256" key="1">
    <source>
        <dbReference type="SAM" id="Phobius"/>
    </source>
</evidence>
<feature type="transmembrane region" description="Helical" evidence="1">
    <location>
        <begin position="196"/>
        <end position="215"/>
    </location>
</feature>
<keyword evidence="1" id="KW-0472">Membrane</keyword>
<evidence type="ECO:0000313" key="2">
    <source>
        <dbReference type="EMBL" id="MCW0483073.1"/>
    </source>
</evidence>
<feature type="transmembrane region" description="Helical" evidence="1">
    <location>
        <begin position="272"/>
        <end position="292"/>
    </location>
</feature>
<proteinExistence type="predicted"/>
<feature type="transmembrane region" description="Helical" evidence="1">
    <location>
        <begin position="122"/>
        <end position="139"/>
    </location>
</feature>
<dbReference type="RefSeq" id="WP_282591674.1">
    <property type="nucleotide sequence ID" value="NZ_JAPAAF010000011.1"/>
</dbReference>
<name>A0AA41Y8U5_9BACT</name>
<comment type="caution">
    <text evidence="2">The sequence shown here is derived from an EMBL/GenBank/DDBJ whole genome shotgun (WGS) entry which is preliminary data.</text>
</comment>
<evidence type="ECO:0000313" key="3">
    <source>
        <dbReference type="Proteomes" id="UP001163821"/>
    </source>
</evidence>
<gene>
    <name evidence="2" type="ORF">N2K84_10055</name>
</gene>
<protein>
    <submittedName>
        <fullName evidence="2">DUF6057 family protein</fullName>
    </submittedName>
</protein>
<feature type="transmembrane region" description="Helical" evidence="1">
    <location>
        <begin position="160"/>
        <end position="184"/>
    </location>
</feature>
<accession>A0AA41Y8U5</accession>
<feature type="transmembrane region" description="Helical" evidence="1">
    <location>
        <begin position="236"/>
        <end position="260"/>
    </location>
</feature>